<feature type="region of interest" description="Disordered" evidence="3">
    <location>
        <begin position="169"/>
        <end position="193"/>
    </location>
</feature>
<evidence type="ECO:0000313" key="4">
    <source>
        <dbReference type="Ensembl" id="ENSMICP00000040071.2"/>
    </source>
</evidence>
<reference evidence="4" key="1">
    <citation type="submission" date="2016-12" db="EMBL/GenBank/DDBJ databases">
        <title>Mouse lemur reference genome and diversity panel.</title>
        <authorList>
            <person name="Harris R."/>
            <person name="Larsen P."/>
            <person name="Liu Y."/>
            <person name="Hughes D.S."/>
            <person name="Murali S."/>
            <person name="Raveendran M."/>
            <person name="Korchina V."/>
            <person name="Wang M."/>
            <person name="Jhangiani S."/>
            <person name="Bandaranaike D."/>
            <person name="Bellair M."/>
            <person name="Blankenburg K."/>
            <person name="Chao H."/>
            <person name="Dahdouli M."/>
            <person name="Dinh H."/>
            <person name="Doddapaneni H."/>
            <person name="English A."/>
            <person name="Firestine M."/>
            <person name="Gnanaolivu R."/>
            <person name="Gross S."/>
            <person name="Hernandez B."/>
            <person name="Javaid M."/>
            <person name="Jayaseelan J."/>
            <person name="Jones J."/>
            <person name="Khan Z."/>
            <person name="Kovar C."/>
            <person name="Kurapati P."/>
            <person name="Le B."/>
            <person name="Lee S."/>
            <person name="Li M."/>
            <person name="Mathew T."/>
            <person name="Narasimhan A."/>
            <person name="Ngo D."/>
            <person name="Nguyen L."/>
            <person name="Okwuonu G."/>
            <person name="Ongeri F."/>
            <person name="Osuji N."/>
            <person name="Pu L.-L."/>
            <person name="Puazo M."/>
            <person name="Quiroz J."/>
            <person name="Raj R."/>
            <person name="Rajbhandari K."/>
            <person name="Reid J.G."/>
            <person name="Santibanez J."/>
            <person name="Sexton D."/>
            <person name="Skinner E."/>
            <person name="Vee V."/>
            <person name="Weissenberger G."/>
            <person name="Wu Y."/>
            <person name="Xin Y."/>
            <person name="Han Y."/>
            <person name="Campbell C."/>
            <person name="Brown A."/>
            <person name="Sullivan B."/>
            <person name="Shelton J."/>
            <person name="Brown S."/>
            <person name="Dudchenko O."/>
            <person name="Machol I."/>
            <person name="Durand N."/>
            <person name="Shamim M."/>
            <person name="Lieberman A."/>
            <person name="Muzny D.M."/>
            <person name="Richards S."/>
            <person name="Yoder A."/>
            <person name="Worley K.C."/>
            <person name="Rogers J."/>
            <person name="Gibbs R.A."/>
        </authorList>
    </citation>
    <scope>NUCLEOTIDE SEQUENCE [LARGE SCALE GENOMIC DNA]</scope>
</reference>
<evidence type="ECO:0000256" key="2">
    <source>
        <dbReference type="ARBA" id="ARBA00023203"/>
    </source>
</evidence>
<dbReference type="InterPro" id="IPR002017">
    <property type="entry name" value="Spectrin_repeat"/>
</dbReference>
<dbReference type="EMBL" id="ABDC03008518">
    <property type="status" value="NOT_ANNOTATED_CDS"/>
    <property type="molecule type" value="Genomic_DNA"/>
</dbReference>
<evidence type="ECO:0000313" key="5">
    <source>
        <dbReference type="Proteomes" id="UP000694394"/>
    </source>
</evidence>
<dbReference type="FunFam" id="1.20.58.60:FF:000056">
    <property type="entry name" value="utrophin isoform X1"/>
    <property type="match status" value="1"/>
</dbReference>
<dbReference type="AlphaFoldDB" id="A0A8C5XRK5"/>
<keyword evidence="2" id="KW-0009">Actin-binding</keyword>
<evidence type="ECO:0008006" key="6">
    <source>
        <dbReference type="Google" id="ProtNLM"/>
    </source>
</evidence>
<sequence length="193" mass="22329">GKLLVILSKCEKHLKLCNFLVTPIKRYILREDIQAEIDAHNDIFKSIDGNRQKMVKALGNSEEATMLQHRLDDMNQRWNDLKAKSASIRAHLEASAEKWNRLLMSLEELIKWLNMKDEELKKQMPVGGDVPALQLQYDHCKALRRELKEKEYSVLNAVDQARVFLADQPIEAPEEPRRNQQSKTGETGFFNTS</sequence>
<name>A0A8C5XRK5_MICMU</name>
<dbReference type="SUPFAM" id="SSF46966">
    <property type="entry name" value="Spectrin repeat"/>
    <property type="match status" value="1"/>
</dbReference>
<accession>A0A8C5XRK5</accession>
<keyword evidence="5" id="KW-1185">Reference proteome</keyword>
<dbReference type="Pfam" id="PF00435">
    <property type="entry name" value="Spectrin"/>
    <property type="match status" value="1"/>
</dbReference>
<protein>
    <recommendedName>
        <fullName evidence="6">Dystrophin</fullName>
    </recommendedName>
</protein>
<evidence type="ECO:0000256" key="3">
    <source>
        <dbReference type="SAM" id="MobiDB-lite"/>
    </source>
</evidence>
<feature type="compositionally biased region" description="Polar residues" evidence="3">
    <location>
        <begin position="179"/>
        <end position="193"/>
    </location>
</feature>
<dbReference type="Proteomes" id="UP000694394">
    <property type="component" value="Chromosome 6"/>
</dbReference>
<dbReference type="GO" id="GO:0003779">
    <property type="term" value="F:actin binding"/>
    <property type="evidence" value="ECO:0007669"/>
    <property type="project" value="UniProtKB-KW"/>
</dbReference>
<dbReference type="SMART" id="SM00150">
    <property type="entry name" value="SPEC"/>
    <property type="match status" value="2"/>
</dbReference>
<reference evidence="4" key="3">
    <citation type="submission" date="2025-09" db="UniProtKB">
        <authorList>
            <consortium name="Ensembl"/>
        </authorList>
    </citation>
    <scope>IDENTIFICATION</scope>
</reference>
<dbReference type="CDD" id="cd00176">
    <property type="entry name" value="SPEC"/>
    <property type="match status" value="1"/>
</dbReference>
<reference evidence="4" key="2">
    <citation type="submission" date="2025-08" db="UniProtKB">
        <authorList>
            <consortium name="Ensembl"/>
        </authorList>
    </citation>
    <scope>IDENTIFICATION</scope>
</reference>
<dbReference type="GO" id="GO:0005737">
    <property type="term" value="C:cytoplasm"/>
    <property type="evidence" value="ECO:0007669"/>
    <property type="project" value="UniProtKB-ARBA"/>
</dbReference>
<dbReference type="Ensembl" id="ENSMICT00000052148.2">
    <property type="protein sequence ID" value="ENSMICP00000040071.2"/>
    <property type="gene ID" value="ENSMICG00000027491.2"/>
</dbReference>
<organism evidence="4 5">
    <name type="scientific">Microcebus murinus</name>
    <name type="common">Gray mouse lemur</name>
    <name type="synonym">Lemur murinus</name>
    <dbReference type="NCBI Taxonomy" id="30608"/>
    <lineage>
        <taxon>Eukaryota</taxon>
        <taxon>Metazoa</taxon>
        <taxon>Chordata</taxon>
        <taxon>Craniata</taxon>
        <taxon>Vertebrata</taxon>
        <taxon>Euteleostomi</taxon>
        <taxon>Mammalia</taxon>
        <taxon>Eutheria</taxon>
        <taxon>Euarchontoglires</taxon>
        <taxon>Primates</taxon>
        <taxon>Strepsirrhini</taxon>
        <taxon>Lemuriformes</taxon>
        <taxon>Cheirogaleidae</taxon>
        <taxon>Microcebus</taxon>
    </lineage>
</organism>
<dbReference type="GO" id="GO:0043226">
    <property type="term" value="C:organelle"/>
    <property type="evidence" value="ECO:0007669"/>
    <property type="project" value="UniProtKB-ARBA"/>
</dbReference>
<dbReference type="PANTHER" id="PTHR11915">
    <property type="entry name" value="SPECTRIN/FILAMIN RELATED CYTOSKELETAL PROTEIN"/>
    <property type="match status" value="1"/>
</dbReference>
<dbReference type="Gene3D" id="1.20.58.60">
    <property type="match status" value="2"/>
</dbReference>
<proteinExistence type="predicted"/>
<keyword evidence="1" id="KW-0677">Repeat</keyword>
<dbReference type="InterPro" id="IPR018159">
    <property type="entry name" value="Spectrin/alpha-actinin"/>
</dbReference>
<evidence type="ECO:0000256" key="1">
    <source>
        <dbReference type="ARBA" id="ARBA00022737"/>
    </source>
</evidence>
<dbReference type="GeneTree" id="ENSGT00940000153467"/>